<reference evidence="2 3" key="1">
    <citation type="submission" date="2023-07" db="EMBL/GenBank/DDBJ databases">
        <title>Sorghum-associated microbial communities from plants grown in Nebraska, USA.</title>
        <authorList>
            <person name="Schachtman D."/>
        </authorList>
    </citation>
    <scope>NUCLEOTIDE SEQUENCE [LARGE SCALE GENOMIC DNA]</scope>
    <source>
        <strain evidence="2 3">DS1709</strain>
    </source>
</reference>
<organism evidence="2 3">
    <name type="scientific">Chryseobacterium geocarposphaerae</name>
    <dbReference type="NCBI Taxonomy" id="1416776"/>
    <lineage>
        <taxon>Bacteria</taxon>
        <taxon>Pseudomonadati</taxon>
        <taxon>Bacteroidota</taxon>
        <taxon>Flavobacteriia</taxon>
        <taxon>Flavobacteriales</taxon>
        <taxon>Weeksellaceae</taxon>
        <taxon>Chryseobacterium group</taxon>
        <taxon>Chryseobacterium</taxon>
    </lineage>
</organism>
<gene>
    <name evidence="2" type="ORF">J2781_000492</name>
</gene>
<keyword evidence="1" id="KW-1133">Transmembrane helix</keyword>
<proteinExistence type="predicted"/>
<keyword evidence="3" id="KW-1185">Reference proteome</keyword>
<evidence type="ECO:0000313" key="3">
    <source>
        <dbReference type="Proteomes" id="UP001184853"/>
    </source>
</evidence>
<accession>A0ABU1LA49</accession>
<sequence length="46" mass="5285">MKSRILKAVLAIVAPLVIEFIVKKISEKLNKKPAEDKKQIPVQNWE</sequence>
<comment type="caution">
    <text evidence="2">The sequence shown here is derived from an EMBL/GenBank/DDBJ whole genome shotgun (WGS) entry which is preliminary data.</text>
</comment>
<feature type="transmembrane region" description="Helical" evidence="1">
    <location>
        <begin position="6"/>
        <end position="22"/>
    </location>
</feature>
<keyword evidence="1" id="KW-0472">Membrane</keyword>
<evidence type="ECO:0000256" key="1">
    <source>
        <dbReference type="SAM" id="Phobius"/>
    </source>
</evidence>
<evidence type="ECO:0000313" key="2">
    <source>
        <dbReference type="EMBL" id="MDR6403588.1"/>
    </source>
</evidence>
<dbReference type="EMBL" id="JAVDQS010000001">
    <property type="protein sequence ID" value="MDR6403588.1"/>
    <property type="molecule type" value="Genomic_DNA"/>
</dbReference>
<dbReference type="RefSeq" id="WP_181898036.1">
    <property type="nucleotide sequence ID" value="NZ_JAVDQS010000001.1"/>
</dbReference>
<dbReference type="Proteomes" id="UP001184853">
    <property type="component" value="Unassembled WGS sequence"/>
</dbReference>
<name>A0ABU1LA49_9FLAO</name>
<protein>
    <submittedName>
        <fullName evidence="2">Uncharacterized protein</fullName>
    </submittedName>
</protein>
<keyword evidence="1" id="KW-0812">Transmembrane</keyword>